<dbReference type="eggNOG" id="COG3935">
    <property type="taxonomic scope" value="Bacteria"/>
</dbReference>
<feature type="region of interest" description="Disordered" evidence="1">
    <location>
        <begin position="121"/>
        <end position="150"/>
    </location>
</feature>
<reference evidence="2 3" key="1">
    <citation type="submission" date="2010-10" db="EMBL/GenBank/DDBJ databases">
        <authorList>
            <person name="Durkin A.S."/>
            <person name="Madupu R."/>
            <person name="Torralba M."/>
            <person name="Gillis M."/>
            <person name="Methe B."/>
            <person name="Sutton G."/>
            <person name="Nelson K.E."/>
        </authorList>
    </citation>
    <scope>NUCLEOTIDE SEQUENCE [LARGE SCALE GENOMIC DNA]</scope>
    <source>
        <strain evidence="2 3">F0396</strain>
    </source>
</reference>
<dbReference type="AlphaFoldDB" id="E3CRX0"/>
<protein>
    <submittedName>
        <fullName evidence="2">Uncharacterized protein</fullName>
    </submittedName>
</protein>
<dbReference type="Proteomes" id="UP000004896">
    <property type="component" value="Unassembled WGS sequence"/>
</dbReference>
<proteinExistence type="predicted"/>
<organism evidence="2 3">
    <name type="scientific">Streptococcus vestibularis F0396</name>
    <dbReference type="NCBI Taxonomy" id="904306"/>
    <lineage>
        <taxon>Bacteria</taxon>
        <taxon>Bacillati</taxon>
        <taxon>Bacillota</taxon>
        <taxon>Bacilli</taxon>
        <taxon>Lactobacillales</taxon>
        <taxon>Streptococcaceae</taxon>
        <taxon>Streptococcus</taxon>
    </lineage>
</organism>
<gene>
    <name evidence="2" type="ORF">HMPREF9192_1043</name>
</gene>
<name>E3CRX0_STRVE</name>
<dbReference type="OrthoDB" id="9788567at2"/>
<accession>E3CRX0</accession>
<evidence type="ECO:0000313" key="3">
    <source>
        <dbReference type="Proteomes" id="UP000004896"/>
    </source>
</evidence>
<dbReference type="EMBL" id="AEKO01000007">
    <property type="protein sequence ID" value="EFQ59424.1"/>
    <property type="molecule type" value="Genomic_DNA"/>
</dbReference>
<evidence type="ECO:0000313" key="2">
    <source>
        <dbReference type="EMBL" id="EFQ59424.1"/>
    </source>
</evidence>
<comment type="caution">
    <text evidence="2">The sequence shown here is derived from an EMBL/GenBank/DDBJ whole genome shotgun (WGS) entry which is preliminary data.</text>
</comment>
<evidence type="ECO:0000256" key="1">
    <source>
        <dbReference type="SAM" id="MobiDB-lite"/>
    </source>
</evidence>
<sequence length="150" mass="17331">MSKTITASQRFLTLPIEAQVLYFHMLQHTDDDGITEAFPHLRLLSLGEDILDLLEKSHFIRKLNNELVYYVVDFREQNSIDGRRYHPSIYHHLLAETECSSSNTNSEKSCNLHSNDVANINKDNKIQNKSKKKQDDTSETSFKIKFSSAK</sequence>